<dbReference type="InterPro" id="IPR020846">
    <property type="entry name" value="MFS_dom"/>
</dbReference>
<dbReference type="PROSITE" id="PS50850">
    <property type="entry name" value="MFS"/>
    <property type="match status" value="1"/>
</dbReference>
<dbReference type="PANTHER" id="PTHR23505:SF79">
    <property type="entry name" value="PROTEIN SPINSTER"/>
    <property type="match status" value="1"/>
</dbReference>
<evidence type="ECO:0000256" key="6">
    <source>
        <dbReference type="SAM" id="Phobius"/>
    </source>
</evidence>
<feature type="transmembrane region" description="Helical" evidence="6">
    <location>
        <begin position="49"/>
        <end position="67"/>
    </location>
</feature>
<evidence type="ECO:0000256" key="3">
    <source>
        <dbReference type="ARBA" id="ARBA00022692"/>
    </source>
</evidence>
<keyword evidence="3 6" id="KW-0812">Transmembrane</keyword>
<reference evidence="8 9" key="1">
    <citation type="submission" date="2020-05" db="EMBL/GenBank/DDBJ databases">
        <title>Parvularcula mediterraneae sp. nov., isolated from polypropylene straw from shallow seawater of the seashore of Laganas in Zakynthos island, Greece.</title>
        <authorList>
            <person name="Szabo I."/>
            <person name="Al-Omari J."/>
            <person name="Rado J."/>
            <person name="Szerdahelyi G.S."/>
        </authorList>
    </citation>
    <scope>NUCLEOTIDE SEQUENCE [LARGE SCALE GENOMIC DNA]</scope>
    <source>
        <strain evidence="8 9">ZS-1/3</strain>
    </source>
</reference>
<accession>A0A7Y3RP49</accession>
<feature type="transmembrane region" description="Helical" evidence="6">
    <location>
        <begin position="333"/>
        <end position="350"/>
    </location>
</feature>
<keyword evidence="2" id="KW-0813">Transport</keyword>
<protein>
    <submittedName>
        <fullName evidence="8">MFS transporter</fullName>
    </submittedName>
</protein>
<keyword evidence="9" id="KW-1185">Reference proteome</keyword>
<keyword evidence="4 6" id="KW-1133">Transmembrane helix</keyword>
<feature type="transmembrane region" description="Helical" evidence="6">
    <location>
        <begin position="371"/>
        <end position="389"/>
    </location>
</feature>
<keyword evidence="5 6" id="KW-0472">Membrane</keyword>
<feature type="transmembrane region" description="Helical" evidence="6">
    <location>
        <begin position="273"/>
        <end position="293"/>
    </location>
</feature>
<evidence type="ECO:0000313" key="8">
    <source>
        <dbReference type="EMBL" id="NNU16812.1"/>
    </source>
</evidence>
<organism evidence="8 9">
    <name type="scientific">Parvularcula mediterranea</name>
    <dbReference type="NCBI Taxonomy" id="2732508"/>
    <lineage>
        <taxon>Bacteria</taxon>
        <taxon>Pseudomonadati</taxon>
        <taxon>Pseudomonadota</taxon>
        <taxon>Alphaproteobacteria</taxon>
        <taxon>Parvularculales</taxon>
        <taxon>Parvularculaceae</taxon>
        <taxon>Parvularcula</taxon>
    </lineage>
</organism>
<sequence length="454" mass="48199">MKKLQNRGTILALLTLVYVFNFIDRQIVGVLAPFIKADLNLTGTQIGLLSGFVFALFYTVIGIPIASMVDNTKKIGGLTFDRVTIIALSLATWSGFTLLTGFAGGFIALAILRIGVAVGEAGCSPPSHSLLSDLYAPNERGRALGTYALGIPFGIMLAYFASAFFVGGGTVDWRLAFIVIGALGIPVAIITKILIPEPERGRMDGAKVTPMPFGKAIKELGTIPSYWTMAFGIAFASFGSYAVNTFLTLYIYGEPTAETAAWVGAFVTLPLQPLLIGLGIGNAIFYASGTFLGGYIADRLGKKNVAAYALVPAVTIAIAAVAIAFAWMTSSPTIFFICLSIYIFFLGFYLGPSFSVAQNLAKVSVRATSTAVFFFVLNLIALGGGPSFTGFMYDVFAVETGDQLTGLRWSLLLLSVSYALSVILFLITARTLPKDWARAQGAAPEAVETKEATA</sequence>
<evidence type="ECO:0000256" key="5">
    <source>
        <dbReference type="ARBA" id="ARBA00023136"/>
    </source>
</evidence>
<evidence type="ECO:0000256" key="1">
    <source>
        <dbReference type="ARBA" id="ARBA00004141"/>
    </source>
</evidence>
<dbReference type="EMBL" id="JABFCX010000003">
    <property type="protein sequence ID" value="NNU16812.1"/>
    <property type="molecule type" value="Genomic_DNA"/>
</dbReference>
<feature type="transmembrane region" description="Helical" evidence="6">
    <location>
        <begin position="144"/>
        <end position="167"/>
    </location>
</feature>
<dbReference type="Gene3D" id="1.20.1250.20">
    <property type="entry name" value="MFS general substrate transporter like domains"/>
    <property type="match status" value="2"/>
</dbReference>
<dbReference type="InterPro" id="IPR011701">
    <property type="entry name" value="MFS"/>
</dbReference>
<evidence type="ECO:0000256" key="2">
    <source>
        <dbReference type="ARBA" id="ARBA00022448"/>
    </source>
</evidence>
<dbReference type="RefSeq" id="WP_173199627.1">
    <property type="nucleotide sequence ID" value="NZ_JABFCX010000003.1"/>
</dbReference>
<evidence type="ECO:0000313" key="9">
    <source>
        <dbReference type="Proteomes" id="UP000536835"/>
    </source>
</evidence>
<dbReference type="GO" id="GO:0016020">
    <property type="term" value="C:membrane"/>
    <property type="evidence" value="ECO:0007669"/>
    <property type="project" value="UniProtKB-SubCell"/>
</dbReference>
<evidence type="ECO:0000256" key="4">
    <source>
        <dbReference type="ARBA" id="ARBA00022989"/>
    </source>
</evidence>
<comment type="caution">
    <text evidence="8">The sequence shown here is derived from an EMBL/GenBank/DDBJ whole genome shotgun (WGS) entry which is preliminary data.</text>
</comment>
<feature type="transmembrane region" description="Helical" evidence="6">
    <location>
        <begin position="226"/>
        <end position="253"/>
    </location>
</feature>
<feature type="domain" description="Major facilitator superfamily (MFS) profile" evidence="7">
    <location>
        <begin position="10"/>
        <end position="433"/>
    </location>
</feature>
<gene>
    <name evidence="8" type="ORF">HK107_10830</name>
</gene>
<evidence type="ECO:0000259" key="7">
    <source>
        <dbReference type="PROSITE" id="PS50850"/>
    </source>
</evidence>
<dbReference type="GO" id="GO:0022857">
    <property type="term" value="F:transmembrane transporter activity"/>
    <property type="evidence" value="ECO:0007669"/>
    <property type="project" value="InterPro"/>
</dbReference>
<comment type="subcellular location">
    <subcellularLocation>
        <location evidence="1">Membrane</location>
        <topology evidence="1">Multi-pass membrane protein</topology>
    </subcellularLocation>
</comment>
<dbReference type="SUPFAM" id="SSF103473">
    <property type="entry name" value="MFS general substrate transporter"/>
    <property type="match status" value="1"/>
</dbReference>
<feature type="transmembrane region" description="Helical" evidence="6">
    <location>
        <begin position="173"/>
        <end position="195"/>
    </location>
</feature>
<dbReference type="PANTHER" id="PTHR23505">
    <property type="entry name" value="SPINSTER"/>
    <property type="match status" value="1"/>
</dbReference>
<feature type="transmembrane region" description="Helical" evidence="6">
    <location>
        <begin position="305"/>
        <end position="327"/>
    </location>
</feature>
<dbReference type="InterPro" id="IPR044770">
    <property type="entry name" value="MFS_spinster-like"/>
</dbReference>
<proteinExistence type="predicted"/>
<dbReference type="InterPro" id="IPR036259">
    <property type="entry name" value="MFS_trans_sf"/>
</dbReference>
<dbReference type="AlphaFoldDB" id="A0A7Y3RP49"/>
<dbReference type="Pfam" id="PF07690">
    <property type="entry name" value="MFS_1"/>
    <property type="match status" value="1"/>
</dbReference>
<name>A0A7Y3RP49_9PROT</name>
<feature type="transmembrane region" description="Helical" evidence="6">
    <location>
        <begin position="409"/>
        <end position="429"/>
    </location>
</feature>
<dbReference type="CDD" id="cd17328">
    <property type="entry name" value="MFS_spinster_like"/>
    <property type="match status" value="1"/>
</dbReference>
<dbReference type="Proteomes" id="UP000536835">
    <property type="component" value="Unassembled WGS sequence"/>
</dbReference>